<dbReference type="InterPro" id="IPR001952">
    <property type="entry name" value="Alkaline_phosphatase"/>
</dbReference>
<protein>
    <submittedName>
        <fullName evidence="10">Alkaline phosphatase</fullName>
    </submittedName>
</protein>
<dbReference type="AlphaFoldDB" id="A0A2T4U9K0"/>
<dbReference type="Proteomes" id="UP000240509">
    <property type="component" value="Unassembled WGS sequence"/>
</dbReference>
<keyword evidence="3 8" id="KW-0479">Metal-binding</keyword>
<comment type="cofactor">
    <cofactor evidence="8">
        <name>Zn(2+)</name>
        <dbReference type="ChEBI" id="CHEBI:29105"/>
    </cofactor>
    <text evidence="8">Binds 2 Zn(2+) ions.</text>
</comment>
<dbReference type="PRINTS" id="PR00113">
    <property type="entry name" value="ALKPHPHTASE"/>
</dbReference>
<accession>A0A2T4U9K0</accession>
<dbReference type="EMBL" id="PZJJ01000003">
    <property type="protein sequence ID" value="PTL40075.1"/>
    <property type="molecule type" value="Genomic_DNA"/>
</dbReference>
<proteinExistence type="inferred from homology"/>
<reference evidence="10 11" key="1">
    <citation type="submission" date="2018-03" db="EMBL/GenBank/DDBJ databases">
        <title>Alkalicoccus saliphilus sp. nov., isolated from a mineral pool.</title>
        <authorList>
            <person name="Zhao B."/>
        </authorList>
    </citation>
    <scope>NUCLEOTIDE SEQUENCE [LARGE SCALE GENOMIC DNA]</scope>
    <source>
        <strain evidence="10 11">6AG</strain>
    </source>
</reference>
<feature type="binding site" evidence="8">
    <location>
        <position position="271"/>
    </location>
    <ligand>
        <name>Zn(2+)</name>
        <dbReference type="ChEBI" id="CHEBI:29105"/>
        <label>2</label>
    </ligand>
</feature>
<feature type="binding site" evidence="8">
    <location>
        <position position="224"/>
    </location>
    <ligand>
        <name>Mg(2+)</name>
        <dbReference type="ChEBI" id="CHEBI:18420"/>
    </ligand>
</feature>
<feature type="binding site" evidence="8">
    <location>
        <position position="102"/>
    </location>
    <ligand>
        <name>Mg(2+)</name>
        <dbReference type="ChEBI" id="CHEBI:18420"/>
    </ligand>
</feature>
<organism evidence="10 11">
    <name type="scientific">Alkalicoccus saliphilus</name>
    <dbReference type="NCBI Taxonomy" id="200989"/>
    <lineage>
        <taxon>Bacteria</taxon>
        <taxon>Bacillati</taxon>
        <taxon>Bacillota</taxon>
        <taxon>Bacilli</taxon>
        <taxon>Bacillales</taxon>
        <taxon>Bacillaceae</taxon>
        <taxon>Alkalicoccus</taxon>
    </lineage>
</organism>
<dbReference type="SUPFAM" id="SSF53649">
    <property type="entry name" value="Alkaline phosphatase-like"/>
    <property type="match status" value="1"/>
</dbReference>
<evidence type="ECO:0000256" key="5">
    <source>
        <dbReference type="ARBA" id="ARBA00022833"/>
    </source>
</evidence>
<feature type="binding site" evidence="8">
    <location>
        <position position="5"/>
    </location>
    <ligand>
        <name>Zn(2+)</name>
        <dbReference type="ChEBI" id="CHEBI:29105"/>
        <label>2</label>
    </ligand>
</feature>
<feature type="active site" description="Phosphoserine intermediate" evidence="7">
    <location>
        <position position="49"/>
    </location>
</feature>
<comment type="similarity">
    <text evidence="1 9">Belongs to the alkaline phosphatase family.</text>
</comment>
<evidence type="ECO:0000313" key="10">
    <source>
        <dbReference type="EMBL" id="PTL40075.1"/>
    </source>
</evidence>
<dbReference type="OrthoDB" id="9794455at2"/>
<name>A0A2T4U9K0_9BACI</name>
<keyword evidence="6 8" id="KW-0460">Magnesium</keyword>
<keyword evidence="11" id="KW-1185">Reference proteome</keyword>
<dbReference type="GO" id="GO:0004035">
    <property type="term" value="F:alkaline phosphatase activity"/>
    <property type="evidence" value="ECO:0007669"/>
    <property type="project" value="TreeGrafter"/>
</dbReference>
<feature type="binding site" evidence="8">
    <location>
        <position position="229"/>
    </location>
    <ligand>
        <name>Zn(2+)</name>
        <dbReference type="ChEBI" id="CHEBI:29105"/>
        <label>2</label>
    </ligand>
</feature>
<feature type="binding site" evidence="8">
    <location>
        <position position="272"/>
    </location>
    <ligand>
        <name>Zn(2+)</name>
        <dbReference type="ChEBI" id="CHEBI:29105"/>
        <label>2</label>
    </ligand>
</feature>
<feature type="binding site" evidence="8">
    <location>
        <position position="383"/>
    </location>
    <ligand>
        <name>Zn(2+)</name>
        <dbReference type="ChEBI" id="CHEBI:29105"/>
        <label>2</label>
    </ligand>
</feature>
<evidence type="ECO:0000256" key="4">
    <source>
        <dbReference type="ARBA" id="ARBA00022801"/>
    </source>
</evidence>
<evidence type="ECO:0000256" key="6">
    <source>
        <dbReference type="ARBA" id="ARBA00022842"/>
    </source>
</evidence>
<dbReference type="Pfam" id="PF00245">
    <property type="entry name" value="Alk_phosphatase"/>
    <property type="match status" value="1"/>
</dbReference>
<dbReference type="CDD" id="cd16012">
    <property type="entry name" value="ALP"/>
    <property type="match status" value="1"/>
</dbReference>
<dbReference type="SMART" id="SM00098">
    <property type="entry name" value="alkPPc"/>
    <property type="match status" value="1"/>
</dbReference>
<dbReference type="GO" id="GO:0046872">
    <property type="term" value="F:metal ion binding"/>
    <property type="evidence" value="ECO:0007669"/>
    <property type="project" value="UniProtKB-KW"/>
</dbReference>
<keyword evidence="5 8" id="KW-0862">Zinc</keyword>
<evidence type="ECO:0000256" key="8">
    <source>
        <dbReference type="PIRSR" id="PIRSR601952-2"/>
    </source>
</evidence>
<feature type="binding site" evidence="8">
    <location>
        <position position="233"/>
    </location>
    <ligand>
        <name>Zn(2+)</name>
        <dbReference type="ChEBI" id="CHEBI:29105"/>
        <label>2</label>
    </ligand>
</feature>
<comment type="caution">
    <text evidence="10">The sequence shown here is derived from an EMBL/GenBank/DDBJ whole genome shotgun (WGS) entry which is preliminary data.</text>
</comment>
<gene>
    <name evidence="10" type="ORF">C6Y45_03050</name>
</gene>
<evidence type="ECO:0000256" key="9">
    <source>
        <dbReference type="RuleBase" id="RU003946"/>
    </source>
</evidence>
<dbReference type="InterPro" id="IPR017850">
    <property type="entry name" value="Alkaline_phosphatase_core_sf"/>
</dbReference>
<dbReference type="Gene3D" id="3.40.720.10">
    <property type="entry name" value="Alkaline Phosphatase, subunit A"/>
    <property type="match status" value="2"/>
</dbReference>
<evidence type="ECO:0000313" key="11">
    <source>
        <dbReference type="Proteomes" id="UP000240509"/>
    </source>
</evidence>
<feature type="binding site" evidence="8">
    <location>
        <position position="5"/>
    </location>
    <ligand>
        <name>Mg(2+)</name>
        <dbReference type="ChEBI" id="CHEBI:18420"/>
    </ligand>
</feature>
<evidence type="ECO:0000256" key="2">
    <source>
        <dbReference type="ARBA" id="ARBA00022553"/>
    </source>
</evidence>
<evidence type="ECO:0000256" key="1">
    <source>
        <dbReference type="ARBA" id="ARBA00005984"/>
    </source>
</evidence>
<dbReference type="PANTHER" id="PTHR11596:SF5">
    <property type="entry name" value="ALKALINE PHOSPHATASE"/>
    <property type="match status" value="1"/>
</dbReference>
<dbReference type="PROSITE" id="PS00123">
    <property type="entry name" value="ALKALINE_PHOSPHATASE"/>
    <property type="match status" value="1"/>
</dbReference>
<comment type="cofactor">
    <cofactor evidence="8">
        <name>Mg(2+)</name>
        <dbReference type="ChEBI" id="CHEBI:18420"/>
    </cofactor>
    <text evidence="8">Binds 1 Mg(2+) ion.</text>
</comment>
<keyword evidence="2" id="KW-0597">Phosphoprotein</keyword>
<dbReference type="InterPro" id="IPR018299">
    <property type="entry name" value="Alkaline_phosphatase_AS"/>
</dbReference>
<dbReference type="PANTHER" id="PTHR11596">
    <property type="entry name" value="ALKALINE PHOSPHATASE"/>
    <property type="match status" value="1"/>
</dbReference>
<keyword evidence="4" id="KW-0378">Hydrolase</keyword>
<evidence type="ECO:0000256" key="7">
    <source>
        <dbReference type="PIRSR" id="PIRSR601952-1"/>
    </source>
</evidence>
<sequence length="427" mass="46993">MMIGDGMGVGQIEIARLLEHGKEGILNMEELEHTALMRTYSANNWVTDSGAAGTGIATSTKTDNGMISVTPDGEELDSILELFQAHDKKVGVVSNNTVTDATPAAFVSSVENRSDSEEIARQMYEAEYDVMLGGGEDDFLPEAQDGNNLMEMFEEKGYPVVTDRDELLDAGTPDKLLGLFHPSYMNYKVDYDLYDSNEPSLNEMSEAAIDVLSQDDDGFFLMVEGARIDHVSHAADFTGIWQETIEFDNTVSDVMEWADDRDDTLVVVLADHETMGVAASEVMDKEGLRNVTASPEYMVTQFEFDEGEGVYTTESVQSVFEEHTGIALTEEEVDMFNEYIYDDEGELLATHRQGWEVGSVIASHFGAGIMDREIRSEGETGGHTGNMVPVFAEGVGAERFNGTLDNTDITQIIAELAEMDYEPGEIQ</sequence>
<evidence type="ECO:0000256" key="3">
    <source>
        <dbReference type="ARBA" id="ARBA00022723"/>
    </source>
</evidence>
<feature type="binding site" evidence="8">
    <location>
        <position position="100"/>
    </location>
    <ligand>
        <name>Mg(2+)</name>
        <dbReference type="ChEBI" id="CHEBI:18420"/>
    </ligand>
</feature>